<proteinExistence type="predicted"/>
<evidence type="ECO:0000313" key="2">
    <source>
        <dbReference type="Proteomes" id="UP000722485"/>
    </source>
</evidence>
<accession>A0A9P5LI13</accession>
<comment type="caution">
    <text evidence="1">The sequence shown here is derived from an EMBL/GenBank/DDBJ whole genome shotgun (WGS) entry which is preliminary data.</text>
</comment>
<protein>
    <submittedName>
        <fullName evidence="1">Uncharacterized protein</fullName>
    </submittedName>
</protein>
<keyword evidence="2" id="KW-1185">Reference proteome</keyword>
<reference evidence="1" key="1">
    <citation type="submission" date="2020-03" db="EMBL/GenBank/DDBJ databases">
        <title>Draft Genome Sequence of Cylindrodendrum hubeiense.</title>
        <authorList>
            <person name="Buettner E."/>
            <person name="Kellner H."/>
        </authorList>
    </citation>
    <scope>NUCLEOTIDE SEQUENCE</scope>
    <source>
        <strain evidence="1">IHI 201604</strain>
    </source>
</reference>
<dbReference type="EMBL" id="JAANBB010000071">
    <property type="protein sequence ID" value="KAF7551823.1"/>
    <property type="molecule type" value="Genomic_DNA"/>
</dbReference>
<dbReference type="OrthoDB" id="3200163at2759"/>
<dbReference type="AlphaFoldDB" id="A0A9P5LI13"/>
<organism evidence="1 2">
    <name type="scientific">Cylindrodendrum hubeiense</name>
    <dbReference type="NCBI Taxonomy" id="595255"/>
    <lineage>
        <taxon>Eukaryota</taxon>
        <taxon>Fungi</taxon>
        <taxon>Dikarya</taxon>
        <taxon>Ascomycota</taxon>
        <taxon>Pezizomycotina</taxon>
        <taxon>Sordariomycetes</taxon>
        <taxon>Hypocreomycetidae</taxon>
        <taxon>Hypocreales</taxon>
        <taxon>Nectriaceae</taxon>
        <taxon>Cylindrodendrum</taxon>
    </lineage>
</organism>
<name>A0A9P5LI13_9HYPO</name>
<gene>
    <name evidence="1" type="ORF">G7Z17_g4740</name>
</gene>
<evidence type="ECO:0000313" key="1">
    <source>
        <dbReference type="EMBL" id="KAF7551823.1"/>
    </source>
</evidence>
<sequence>MRLLTRWLFTGASAEETFTRTSAKEIGTPLCIAYERIQIYEESKAILDHSLRYAVQIWLEDLMEAGVDLEAYGQLEAAALSRNTEDFNRRFMGETWVPGFCLGPYLVSLEYGPRPEDWKVGYDHCVEEYAGEFWWVLGAEERLMPGPMPGAWEDEDE</sequence>
<dbReference type="Proteomes" id="UP000722485">
    <property type="component" value="Unassembled WGS sequence"/>
</dbReference>